<sequence>MSFQQEHAQSGDSRVRELPPRDVALQTGDVRERTFRWDLALVWFMRLVAVLWLAKGLTYWAILLGVLPWAGPFEDQPLQWQSAVVYFAVIDLVAAVGLWLTSSWGGVIWLMAAMSYFLAVFVASHAVVSTLPVLVTLGVLVVTYFLLSWQASRIET</sequence>
<keyword evidence="1" id="KW-1133">Transmembrane helix</keyword>
<protein>
    <submittedName>
        <fullName evidence="2">Uncharacterized protein</fullName>
    </submittedName>
</protein>
<proteinExistence type="predicted"/>
<dbReference type="InterPro" id="IPR046161">
    <property type="entry name" value="DUF6163"/>
</dbReference>
<name>A0A7W5Z5Z0_9HYPH</name>
<accession>A0A7W5Z5Z0</accession>
<evidence type="ECO:0000256" key="1">
    <source>
        <dbReference type="SAM" id="Phobius"/>
    </source>
</evidence>
<dbReference type="Pfam" id="PF19660">
    <property type="entry name" value="DUF6163"/>
    <property type="match status" value="1"/>
</dbReference>
<organism evidence="2 3">
    <name type="scientific">Pseudochelatococcus contaminans</name>
    <dbReference type="NCBI Taxonomy" id="1538103"/>
    <lineage>
        <taxon>Bacteria</taxon>
        <taxon>Pseudomonadati</taxon>
        <taxon>Pseudomonadota</taxon>
        <taxon>Alphaproteobacteria</taxon>
        <taxon>Hyphomicrobiales</taxon>
        <taxon>Chelatococcaceae</taxon>
        <taxon>Pseudochelatococcus</taxon>
    </lineage>
</organism>
<reference evidence="2 3" key="1">
    <citation type="submission" date="2020-08" db="EMBL/GenBank/DDBJ databases">
        <title>Genomic Encyclopedia of Type Strains, Phase IV (KMG-IV): sequencing the most valuable type-strain genomes for metagenomic binning, comparative biology and taxonomic classification.</title>
        <authorList>
            <person name="Goeker M."/>
        </authorList>
    </citation>
    <scope>NUCLEOTIDE SEQUENCE [LARGE SCALE GENOMIC DNA]</scope>
    <source>
        <strain evidence="2 3">DSM 28760</strain>
    </source>
</reference>
<dbReference type="Proteomes" id="UP000537592">
    <property type="component" value="Unassembled WGS sequence"/>
</dbReference>
<keyword evidence="1" id="KW-0472">Membrane</keyword>
<dbReference type="EMBL" id="JACICC010000005">
    <property type="protein sequence ID" value="MBB3810317.1"/>
    <property type="molecule type" value="Genomic_DNA"/>
</dbReference>
<evidence type="ECO:0000313" key="3">
    <source>
        <dbReference type="Proteomes" id="UP000537592"/>
    </source>
</evidence>
<feature type="transmembrane region" description="Helical" evidence="1">
    <location>
        <begin position="133"/>
        <end position="151"/>
    </location>
</feature>
<feature type="transmembrane region" description="Helical" evidence="1">
    <location>
        <begin position="83"/>
        <end position="100"/>
    </location>
</feature>
<dbReference type="AlphaFoldDB" id="A0A7W5Z5Z0"/>
<comment type="caution">
    <text evidence="2">The sequence shown here is derived from an EMBL/GenBank/DDBJ whole genome shotgun (WGS) entry which is preliminary data.</text>
</comment>
<keyword evidence="3" id="KW-1185">Reference proteome</keyword>
<gene>
    <name evidence="2" type="ORF">FHS81_002413</name>
</gene>
<dbReference type="RefSeq" id="WP_246374980.1">
    <property type="nucleotide sequence ID" value="NZ_JACICC010000005.1"/>
</dbReference>
<feature type="transmembrane region" description="Helical" evidence="1">
    <location>
        <begin position="107"/>
        <end position="127"/>
    </location>
</feature>
<evidence type="ECO:0000313" key="2">
    <source>
        <dbReference type="EMBL" id="MBB3810317.1"/>
    </source>
</evidence>
<feature type="transmembrane region" description="Helical" evidence="1">
    <location>
        <begin position="41"/>
        <end position="63"/>
    </location>
</feature>
<keyword evidence="1" id="KW-0812">Transmembrane</keyword>